<evidence type="ECO:0000313" key="1">
    <source>
        <dbReference type="EMBL" id="QRD00933.1"/>
    </source>
</evidence>
<accession>A0A7U2I693</accession>
<dbReference type="EMBL" id="CP069033">
    <property type="protein sequence ID" value="QRD00933.1"/>
    <property type="molecule type" value="Genomic_DNA"/>
</dbReference>
<organism evidence="1 2">
    <name type="scientific">Phaeosphaeria nodorum (strain SN15 / ATCC MYA-4574 / FGSC 10173)</name>
    <name type="common">Glume blotch fungus</name>
    <name type="synonym">Parastagonospora nodorum</name>
    <dbReference type="NCBI Taxonomy" id="321614"/>
    <lineage>
        <taxon>Eukaryota</taxon>
        <taxon>Fungi</taxon>
        <taxon>Dikarya</taxon>
        <taxon>Ascomycota</taxon>
        <taxon>Pezizomycotina</taxon>
        <taxon>Dothideomycetes</taxon>
        <taxon>Pleosporomycetidae</taxon>
        <taxon>Pleosporales</taxon>
        <taxon>Pleosporineae</taxon>
        <taxon>Phaeosphaeriaceae</taxon>
        <taxon>Parastagonospora</taxon>
    </lineage>
</organism>
<keyword evidence="2" id="KW-1185">Reference proteome</keyword>
<protein>
    <submittedName>
        <fullName evidence="1">Uncharacterized protein</fullName>
    </submittedName>
</protein>
<dbReference type="AlphaFoldDB" id="A0A7U2I693"/>
<proteinExistence type="predicted"/>
<name>A0A7U2I693_PHANO</name>
<gene>
    <name evidence="1" type="ORF">JI435_415980</name>
</gene>
<reference evidence="2" key="1">
    <citation type="journal article" date="2021" name="BMC Genomics">
        <title>Chromosome-level genome assembly and manually-curated proteome of model necrotroph Parastagonospora nodorum Sn15 reveals a genome-wide trove of candidate effector homologs, and redundancy of virulence-related functions within an accessory chromosome.</title>
        <authorList>
            <person name="Bertazzoni S."/>
            <person name="Jones D.A.B."/>
            <person name="Phan H.T."/>
            <person name="Tan K.-C."/>
            <person name="Hane J.K."/>
        </authorList>
    </citation>
    <scope>NUCLEOTIDE SEQUENCE [LARGE SCALE GENOMIC DNA]</scope>
    <source>
        <strain evidence="2">SN15 / ATCC MYA-4574 / FGSC 10173)</strain>
    </source>
</reference>
<evidence type="ECO:0000313" key="2">
    <source>
        <dbReference type="Proteomes" id="UP000663193"/>
    </source>
</evidence>
<sequence length="103" mass="11465">MVCISLPKVASLKAIKGCISDGMCGKHGDARPCPKGAGRLAPKSSFHILQPHHREDLIEFRSPAFALLWFLPSLQRKEEYFDLPGEHRTARKRVNSLPSTNLS</sequence>
<dbReference type="Proteomes" id="UP000663193">
    <property type="component" value="Chromosome 11"/>
</dbReference>
<dbReference type="VEuPathDB" id="FungiDB:JI435_415980"/>